<sequence length="75" mass="8908">MTKYPFLKNNLQIYQDSTLYNIQFTTTLLSPIAKNISLPYLEYESVESTSYKCKSEKYKWDQYESDADETIDETK</sequence>
<proteinExistence type="predicted"/>
<comment type="caution">
    <text evidence="1">The sequence shown here is derived from an EMBL/GenBank/DDBJ whole genome shotgun (WGS) entry which is preliminary data.</text>
</comment>
<keyword evidence="2" id="KW-1185">Reference proteome</keyword>
<accession>A0A9N9F0D0</accession>
<protein>
    <submittedName>
        <fullName evidence="1">18204_t:CDS:1</fullName>
    </submittedName>
</protein>
<gene>
    <name evidence="1" type="ORF">RFULGI_LOCUS2372</name>
</gene>
<evidence type="ECO:0000313" key="2">
    <source>
        <dbReference type="Proteomes" id="UP000789396"/>
    </source>
</evidence>
<evidence type="ECO:0000313" key="1">
    <source>
        <dbReference type="EMBL" id="CAG8499610.1"/>
    </source>
</evidence>
<dbReference type="EMBL" id="CAJVPZ010001772">
    <property type="protein sequence ID" value="CAG8499610.1"/>
    <property type="molecule type" value="Genomic_DNA"/>
</dbReference>
<organism evidence="1 2">
    <name type="scientific">Racocetra fulgida</name>
    <dbReference type="NCBI Taxonomy" id="60492"/>
    <lineage>
        <taxon>Eukaryota</taxon>
        <taxon>Fungi</taxon>
        <taxon>Fungi incertae sedis</taxon>
        <taxon>Mucoromycota</taxon>
        <taxon>Glomeromycotina</taxon>
        <taxon>Glomeromycetes</taxon>
        <taxon>Diversisporales</taxon>
        <taxon>Gigasporaceae</taxon>
        <taxon>Racocetra</taxon>
    </lineage>
</organism>
<dbReference type="Proteomes" id="UP000789396">
    <property type="component" value="Unassembled WGS sequence"/>
</dbReference>
<name>A0A9N9F0D0_9GLOM</name>
<reference evidence="1" key="1">
    <citation type="submission" date="2021-06" db="EMBL/GenBank/DDBJ databases">
        <authorList>
            <person name="Kallberg Y."/>
            <person name="Tangrot J."/>
            <person name="Rosling A."/>
        </authorList>
    </citation>
    <scope>NUCLEOTIDE SEQUENCE</scope>
    <source>
        <strain evidence="1">IN212</strain>
    </source>
</reference>
<dbReference type="AlphaFoldDB" id="A0A9N9F0D0"/>